<dbReference type="PIRSF" id="PIRSF006092">
    <property type="entry name" value="GreA_GreB"/>
    <property type="match status" value="1"/>
</dbReference>
<dbReference type="PROSITE" id="PS00829">
    <property type="entry name" value="GREAB_1"/>
    <property type="match status" value="1"/>
</dbReference>
<evidence type="ECO:0000256" key="4">
    <source>
        <dbReference type="ARBA" id="ARBA00023054"/>
    </source>
</evidence>
<evidence type="ECO:0000256" key="10">
    <source>
        <dbReference type="RuleBase" id="RU000556"/>
    </source>
</evidence>
<dbReference type="InterPro" id="IPR022691">
    <property type="entry name" value="Tscrpt_elong_fac_GreA/B_N"/>
</dbReference>
<gene>
    <name evidence="9 13" type="primary">greA</name>
    <name evidence="13" type="ORF">LKE05_12140</name>
</gene>
<keyword evidence="6 9" id="KW-0804">Transcription</keyword>
<dbReference type="PANTHER" id="PTHR30437:SF4">
    <property type="entry name" value="TRANSCRIPTION ELONGATION FACTOR GREA"/>
    <property type="match status" value="1"/>
</dbReference>
<dbReference type="HAMAP" id="MF_00105">
    <property type="entry name" value="GreA_GreB"/>
    <property type="match status" value="1"/>
</dbReference>
<dbReference type="InterPro" id="IPR018151">
    <property type="entry name" value="TF_GreA/GreB_CS"/>
</dbReference>
<dbReference type="InterPro" id="IPR001437">
    <property type="entry name" value="Tscrpt_elong_fac_GreA/B_C"/>
</dbReference>
<evidence type="ECO:0000256" key="5">
    <source>
        <dbReference type="ARBA" id="ARBA00023125"/>
    </source>
</evidence>
<organism evidence="13 14">
    <name type="scientific">Hominilimicola fabiformis</name>
    <dbReference type="NCBI Taxonomy" id="2885356"/>
    <lineage>
        <taxon>Bacteria</taxon>
        <taxon>Bacillati</taxon>
        <taxon>Bacillota</taxon>
        <taxon>Clostridia</taxon>
        <taxon>Eubacteriales</taxon>
        <taxon>Oscillospiraceae</taxon>
        <taxon>Hominilimicola</taxon>
    </lineage>
</organism>
<feature type="domain" description="Transcription elongation factor GreA/GreB N-terminal" evidence="12">
    <location>
        <begin position="8"/>
        <end position="77"/>
    </location>
</feature>
<protein>
    <recommendedName>
        <fullName evidence="2 9">Transcription elongation factor GreA</fullName>
    </recommendedName>
    <alternativeName>
        <fullName evidence="8 9">Transcript cleavage factor GreA</fullName>
    </alternativeName>
</protein>
<keyword evidence="13" id="KW-0251">Elongation factor</keyword>
<evidence type="ECO:0000256" key="2">
    <source>
        <dbReference type="ARBA" id="ARBA00013729"/>
    </source>
</evidence>
<evidence type="ECO:0000259" key="11">
    <source>
        <dbReference type="Pfam" id="PF01272"/>
    </source>
</evidence>
<evidence type="ECO:0000256" key="7">
    <source>
        <dbReference type="ARBA" id="ARBA00024916"/>
    </source>
</evidence>
<dbReference type="EMBL" id="JAJEQM010000019">
    <property type="protein sequence ID" value="MCC2211535.1"/>
    <property type="molecule type" value="Genomic_DNA"/>
</dbReference>
<dbReference type="RefSeq" id="WP_022230136.1">
    <property type="nucleotide sequence ID" value="NZ_JAJEQM010000019.1"/>
</dbReference>
<dbReference type="InterPro" id="IPR036805">
    <property type="entry name" value="Tscrpt_elong_fac_GreA/B_N_sf"/>
</dbReference>
<feature type="domain" description="Transcription elongation factor GreA/GreB C-terminal" evidence="11">
    <location>
        <begin position="85"/>
        <end position="156"/>
    </location>
</feature>
<dbReference type="Pfam" id="PF03449">
    <property type="entry name" value="GreA_GreB_N"/>
    <property type="match status" value="1"/>
</dbReference>
<dbReference type="SUPFAM" id="SSF54534">
    <property type="entry name" value="FKBP-like"/>
    <property type="match status" value="1"/>
</dbReference>
<keyword evidence="13" id="KW-0648">Protein biosynthesis</keyword>
<dbReference type="FunFam" id="1.10.287.180:FF:000001">
    <property type="entry name" value="Transcription elongation factor GreA"/>
    <property type="match status" value="1"/>
</dbReference>
<dbReference type="InterPro" id="IPR023459">
    <property type="entry name" value="Tscrpt_elong_fac_GreA/B_fam"/>
</dbReference>
<name>A0AAE3E090_9FIRM</name>
<evidence type="ECO:0000256" key="8">
    <source>
        <dbReference type="ARBA" id="ARBA00030776"/>
    </source>
</evidence>
<keyword evidence="14" id="KW-1185">Reference proteome</keyword>
<keyword evidence="3 9" id="KW-0805">Transcription regulation</keyword>
<dbReference type="Proteomes" id="UP001198242">
    <property type="component" value="Unassembled WGS sequence"/>
</dbReference>
<dbReference type="NCBIfam" id="TIGR01462">
    <property type="entry name" value="greA"/>
    <property type="match status" value="1"/>
</dbReference>
<comment type="caution">
    <text evidence="13">The sequence shown here is derived from an EMBL/GenBank/DDBJ whole genome shotgun (WGS) entry which is preliminary data.</text>
</comment>
<evidence type="ECO:0000256" key="3">
    <source>
        <dbReference type="ARBA" id="ARBA00023015"/>
    </source>
</evidence>
<comment type="similarity">
    <text evidence="1 9 10">Belongs to the GreA/GreB family.</text>
</comment>
<evidence type="ECO:0000313" key="14">
    <source>
        <dbReference type="Proteomes" id="UP001198242"/>
    </source>
</evidence>
<dbReference type="InterPro" id="IPR006359">
    <property type="entry name" value="Tscrpt_elong_fac_GreA"/>
</dbReference>
<dbReference type="InterPro" id="IPR028624">
    <property type="entry name" value="Tscrpt_elong_fac_GreA/B"/>
</dbReference>
<dbReference type="PANTHER" id="PTHR30437">
    <property type="entry name" value="TRANSCRIPTION ELONGATION FACTOR GREA"/>
    <property type="match status" value="1"/>
</dbReference>
<keyword evidence="5 9" id="KW-0238">DNA-binding</keyword>
<dbReference type="InterPro" id="IPR036953">
    <property type="entry name" value="GreA/GreB_C_sf"/>
</dbReference>
<dbReference type="GO" id="GO:0070063">
    <property type="term" value="F:RNA polymerase binding"/>
    <property type="evidence" value="ECO:0007669"/>
    <property type="project" value="InterPro"/>
</dbReference>
<dbReference type="Pfam" id="PF01272">
    <property type="entry name" value="GreA_GreB"/>
    <property type="match status" value="1"/>
</dbReference>
<dbReference type="Gene3D" id="3.10.50.30">
    <property type="entry name" value="Transcription elongation factor, GreA/GreB, C-terminal domain"/>
    <property type="match status" value="1"/>
</dbReference>
<dbReference type="Gene3D" id="1.10.287.180">
    <property type="entry name" value="Transcription elongation factor, GreA/GreB, N-terminal domain"/>
    <property type="match status" value="1"/>
</dbReference>
<dbReference type="AlphaFoldDB" id="A0AAE3E090"/>
<proteinExistence type="inferred from homology"/>
<keyword evidence="4" id="KW-0175">Coiled coil</keyword>
<evidence type="ECO:0000259" key="12">
    <source>
        <dbReference type="Pfam" id="PF03449"/>
    </source>
</evidence>
<comment type="function">
    <text evidence="7 9 10">Necessary for efficient RNA polymerase transcription elongation past template-encoded arresting sites. The arresting sites in DNA have the property of trapping a certain fraction of elongating RNA polymerases that pass through, resulting in locked ternary complexes. Cleavage of the nascent transcript by cleavage factors such as GreA or GreB allows the resumption of elongation from the new 3'terminus. GreA releases sequences of 2 to 3 nucleotides.</text>
</comment>
<dbReference type="NCBIfam" id="NF001263">
    <property type="entry name" value="PRK00226.1-4"/>
    <property type="match status" value="1"/>
</dbReference>
<accession>A0AAE3E090</accession>
<dbReference type="GO" id="GO:0006354">
    <property type="term" value="P:DNA-templated transcription elongation"/>
    <property type="evidence" value="ECO:0007669"/>
    <property type="project" value="TreeGrafter"/>
</dbReference>
<dbReference type="GO" id="GO:0003746">
    <property type="term" value="F:translation elongation factor activity"/>
    <property type="evidence" value="ECO:0007669"/>
    <property type="project" value="UniProtKB-KW"/>
</dbReference>
<sequence length="157" mass="17514">MADEKEFVLTREGKLELENELDTLKNVTRKEVSEKIKEARSFGDLSENAEYDEAKNEQAEVEARINEIEYMLKYARVIDDEEIKSDVVTPGSKVVLAIFGGEEKYTIVGSTEADPYKNKLSYESPIGAACLNRAAGETVKANTPGGEIEFKILSIEK</sequence>
<dbReference type="SUPFAM" id="SSF46557">
    <property type="entry name" value="GreA transcript cleavage protein, N-terminal domain"/>
    <property type="match status" value="1"/>
</dbReference>
<dbReference type="GO" id="GO:0003677">
    <property type="term" value="F:DNA binding"/>
    <property type="evidence" value="ECO:0007669"/>
    <property type="project" value="UniProtKB-UniRule"/>
</dbReference>
<evidence type="ECO:0000256" key="6">
    <source>
        <dbReference type="ARBA" id="ARBA00023163"/>
    </source>
</evidence>
<evidence type="ECO:0000313" key="13">
    <source>
        <dbReference type="EMBL" id="MCC2211535.1"/>
    </source>
</evidence>
<dbReference type="GO" id="GO:0032784">
    <property type="term" value="P:regulation of DNA-templated transcription elongation"/>
    <property type="evidence" value="ECO:0007669"/>
    <property type="project" value="UniProtKB-UniRule"/>
</dbReference>
<evidence type="ECO:0000256" key="9">
    <source>
        <dbReference type="HAMAP-Rule" id="MF_00105"/>
    </source>
</evidence>
<evidence type="ECO:0000256" key="1">
    <source>
        <dbReference type="ARBA" id="ARBA00008213"/>
    </source>
</evidence>
<reference evidence="13 14" key="1">
    <citation type="submission" date="2021-10" db="EMBL/GenBank/DDBJ databases">
        <title>Anaerobic single-cell dispensing facilitates the cultivation of human gut bacteria.</title>
        <authorList>
            <person name="Afrizal A."/>
        </authorList>
    </citation>
    <scope>NUCLEOTIDE SEQUENCE [LARGE SCALE GENOMIC DNA]</scope>
    <source>
        <strain evidence="13 14">CLA-AA-H232</strain>
    </source>
</reference>